<dbReference type="AlphaFoldDB" id="B4VXK6"/>
<dbReference type="EMBL" id="DS989858">
    <property type="protein sequence ID" value="EDX73287.1"/>
    <property type="molecule type" value="Genomic_DNA"/>
</dbReference>
<dbReference type="HOGENOM" id="CLU_3307869_0_0_3"/>
<reference evidence="1 2" key="1">
    <citation type="submission" date="2008-07" db="EMBL/GenBank/DDBJ databases">
        <authorList>
            <person name="Tandeau de Marsac N."/>
            <person name="Ferriera S."/>
            <person name="Johnson J."/>
            <person name="Kravitz S."/>
            <person name="Beeson K."/>
            <person name="Sutton G."/>
            <person name="Rogers Y.-H."/>
            <person name="Friedman R."/>
            <person name="Frazier M."/>
            <person name="Venter J.C."/>
        </authorList>
    </citation>
    <scope>NUCLEOTIDE SEQUENCE [LARGE SCALE GENOMIC DNA]</scope>
    <source>
        <strain evidence="1 2">PCC 7420</strain>
    </source>
</reference>
<organism evidence="1 2">
    <name type="scientific">Coleofasciculus chthonoplastes PCC 7420</name>
    <dbReference type="NCBI Taxonomy" id="118168"/>
    <lineage>
        <taxon>Bacteria</taxon>
        <taxon>Bacillati</taxon>
        <taxon>Cyanobacteriota</taxon>
        <taxon>Cyanophyceae</taxon>
        <taxon>Coleofasciculales</taxon>
        <taxon>Coleofasciculaceae</taxon>
        <taxon>Coleofasciculus</taxon>
    </lineage>
</organism>
<gene>
    <name evidence="1" type="ORF">MC7420_1083</name>
</gene>
<evidence type="ECO:0000313" key="2">
    <source>
        <dbReference type="Proteomes" id="UP000003835"/>
    </source>
</evidence>
<dbReference type="Proteomes" id="UP000003835">
    <property type="component" value="Unassembled WGS sequence"/>
</dbReference>
<protein>
    <submittedName>
        <fullName evidence="1">Uncharacterized protein</fullName>
    </submittedName>
</protein>
<evidence type="ECO:0000313" key="1">
    <source>
        <dbReference type="EMBL" id="EDX73287.1"/>
    </source>
</evidence>
<sequence length="39" mass="4331">MVNAYFLDSRALVKRYIPETGSAWIQAIADTATGNLLFI</sequence>
<proteinExistence type="predicted"/>
<keyword evidence="2" id="KW-1185">Reference proteome</keyword>
<dbReference type="eggNOG" id="COG4113">
    <property type="taxonomic scope" value="Bacteria"/>
</dbReference>
<name>B4VXK6_9CYAN</name>
<accession>B4VXK6</accession>